<dbReference type="GO" id="GO:0010468">
    <property type="term" value="P:regulation of gene expression"/>
    <property type="evidence" value="ECO:0007669"/>
    <property type="project" value="TreeGrafter"/>
</dbReference>
<evidence type="ECO:0000256" key="1">
    <source>
        <dbReference type="ARBA" id="ARBA00004123"/>
    </source>
</evidence>
<evidence type="ECO:0000313" key="7">
    <source>
        <dbReference type="Proteomes" id="UP000515204"/>
    </source>
</evidence>
<dbReference type="FunFam" id="3.30.70.330:FF:000477">
    <property type="entry name" value="Heterogeneous nuclear ribonucleoprotein D"/>
    <property type="match status" value="1"/>
</dbReference>
<reference evidence="8" key="1">
    <citation type="submission" date="2025-08" db="UniProtKB">
        <authorList>
            <consortium name="RefSeq"/>
        </authorList>
    </citation>
    <scope>IDENTIFICATION</scope>
</reference>
<dbReference type="Gene3D" id="3.30.70.330">
    <property type="match status" value="2"/>
</dbReference>
<organism evidence="7 8">
    <name type="scientific">Dinoponera quadriceps</name>
    <name type="common">South American ant</name>
    <dbReference type="NCBI Taxonomy" id="609295"/>
    <lineage>
        <taxon>Eukaryota</taxon>
        <taxon>Metazoa</taxon>
        <taxon>Ecdysozoa</taxon>
        <taxon>Arthropoda</taxon>
        <taxon>Hexapoda</taxon>
        <taxon>Insecta</taxon>
        <taxon>Pterygota</taxon>
        <taxon>Neoptera</taxon>
        <taxon>Endopterygota</taxon>
        <taxon>Hymenoptera</taxon>
        <taxon>Apocrita</taxon>
        <taxon>Aculeata</taxon>
        <taxon>Formicoidea</taxon>
        <taxon>Formicidae</taxon>
        <taxon>Ponerinae</taxon>
        <taxon>Ponerini</taxon>
        <taxon>Dinoponera</taxon>
    </lineage>
</organism>
<evidence type="ECO:0000259" key="6">
    <source>
        <dbReference type="PROSITE" id="PS50102"/>
    </source>
</evidence>
<feature type="compositionally biased region" description="Gly residues" evidence="5">
    <location>
        <begin position="211"/>
        <end position="220"/>
    </location>
</feature>
<name>A0A6P3XWP6_DINQU</name>
<dbReference type="GO" id="GO:0005654">
    <property type="term" value="C:nucleoplasm"/>
    <property type="evidence" value="ECO:0007669"/>
    <property type="project" value="TreeGrafter"/>
</dbReference>
<feature type="compositionally biased region" description="Gly residues" evidence="5">
    <location>
        <begin position="25"/>
        <end position="34"/>
    </location>
</feature>
<dbReference type="OrthoDB" id="1875751at2759"/>
<dbReference type="PANTHER" id="PTHR48033">
    <property type="entry name" value="RNA-BINDING (RRM/RBD/RNP MOTIFS) FAMILY PROTEIN"/>
    <property type="match status" value="1"/>
</dbReference>
<dbReference type="Proteomes" id="UP000515204">
    <property type="component" value="Unplaced"/>
</dbReference>
<dbReference type="RefSeq" id="XP_014482966.1">
    <property type="nucleotide sequence ID" value="XM_014627480.1"/>
</dbReference>
<proteinExistence type="predicted"/>
<gene>
    <name evidence="8" type="primary">LOC106748690</name>
</gene>
<feature type="region of interest" description="Disordered" evidence="5">
    <location>
        <begin position="260"/>
        <end position="292"/>
    </location>
</feature>
<dbReference type="PANTHER" id="PTHR48033:SF10">
    <property type="entry name" value="RNA-BINDING PROTEIN SQUID"/>
    <property type="match status" value="1"/>
</dbReference>
<accession>A0A6P3XWP6</accession>
<dbReference type="AlphaFoldDB" id="A0A6P3XWP6"/>
<dbReference type="SUPFAM" id="SSF54928">
    <property type="entry name" value="RNA-binding domain, RBD"/>
    <property type="match status" value="2"/>
</dbReference>
<dbReference type="SMART" id="SM00360">
    <property type="entry name" value="RRM"/>
    <property type="match status" value="2"/>
</dbReference>
<evidence type="ECO:0000256" key="2">
    <source>
        <dbReference type="ARBA" id="ARBA00022884"/>
    </source>
</evidence>
<feature type="domain" description="RRM" evidence="6">
    <location>
        <begin position="126"/>
        <end position="203"/>
    </location>
</feature>
<keyword evidence="7" id="KW-1185">Reference proteome</keyword>
<dbReference type="PROSITE" id="PS50102">
    <property type="entry name" value="RRM"/>
    <property type="match status" value="2"/>
</dbReference>
<dbReference type="InterPro" id="IPR012677">
    <property type="entry name" value="Nucleotide-bd_a/b_plait_sf"/>
</dbReference>
<sequence>MADQQENKDFSDDVAEQNFDKNGEAEGGIGGGGDAVENGQDSQEDRKLFVGGLSWETTDKELRDHFSTYGEIESINVKTDPNTGRSRGFAFIVFAKAEALDKIMSAGDHVINNKKVDPKKAKARHGKIFVGGLSTELSDDDIKNFFSQFGNIVEVEMPFDKTKNQRKAFCFITFESEQVVNELLKTPKQTINGKAVDVKKATPKPVDGTYGMRGGMMGRGRGARGGRGRGFGGQGGWGQGYGGGYGDGYGYGGGNYEGGYAGGRGGARGKGGSGYGGKQRGGGRQNQRHQPY</sequence>
<feature type="region of interest" description="Disordered" evidence="5">
    <location>
        <begin position="206"/>
        <end position="231"/>
    </location>
</feature>
<feature type="compositionally biased region" description="Gly residues" evidence="5">
    <location>
        <begin position="260"/>
        <end position="284"/>
    </location>
</feature>
<evidence type="ECO:0000256" key="4">
    <source>
        <dbReference type="PROSITE-ProRule" id="PRU00176"/>
    </source>
</evidence>
<evidence type="ECO:0000256" key="5">
    <source>
        <dbReference type="SAM" id="MobiDB-lite"/>
    </source>
</evidence>
<dbReference type="InterPro" id="IPR000504">
    <property type="entry name" value="RRM_dom"/>
</dbReference>
<evidence type="ECO:0000256" key="3">
    <source>
        <dbReference type="ARBA" id="ARBA00023242"/>
    </source>
</evidence>
<comment type="subcellular location">
    <subcellularLocation>
        <location evidence="1">Nucleus</location>
    </subcellularLocation>
</comment>
<keyword evidence="2 4" id="KW-0694">RNA-binding</keyword>
<dbReference type="InterPro" id="IPR035979">
    <property type="entry name" value="RBD_domain_sf"/>
</dbReference>
<dbReference type="GO" id="GO:0000785">
    <property type="term" value="C:chromatin"/>
    <property type="evidence" value="ECO:0007669"/>
    <property type="project" value="TreeGrafter"/>
</dbReference>
<dbReference type="Pfam" id="PF00076">
    <property type="entry name" value="RRM_1"/>
    <property type="match status" value="2"/>
</dbReference>
<feature type="region of interest" description="Disordered" evidence="5">
    <location>
        <begin position="1"/>
        <end position="43"/>
    </location>
</feature>
<dbReference type="GO" id="GO:0003723">
    <property type="term" value="F:RNA binding"/>
    <property type="evidence" value="ECO:0007669"/>
    <property type="project" value="UniProtKB-UniRule"/>
</dbReference>
<keyword evidence="3" id="KW-0539">Nucleus</keyword>
<dbReference type="GeneID" id="106748690"/>
<protein>
    <submittedName>
        <fullName evidence="8">RNA-binding protein squid isoform X5</fullName>
    </submittedName>
</protein>
<dbReference type="CDD" id="cd12325">
    <property type="entry name" value="RRM1_hnRNPA_hnRNPD_like"/>
    <property type="match status" value="1"/>
</dbReference>
<evidence type="ECO:0000313" key="8">
    <source>
        <dbReference type="RefSeq" id="XP_014482966.1"/>
    </source>
</evidence>
<feature type="domain" description="RRM" evidence="6">
    <location>
        <begin position="46"/>
        <end position="128"/>
    </location>
</feature>
<feature type="compositionally biased region" description="Basic and acidic residues" evidence="5">
    <location>
        <begin position="1"/>
        <end position="11"/>
    </location>
</feature>